<keyword evidence="2" id="KW-1185">Reference proteome</keyword>
<dbReference type="Proteomes" id="UP000805649">
    <property type="component" value="Unassembled WGS sequence"/>
</dbReference>
<evidence type="ECO:0000313" key="2">
    <source>
        <dbReference type="Proteomes" id="UP000805649"/>
    </source>
</evidence>
<proteinExistence type="predicted"/>
<gene>
    <name evidence="1" type="ORF">CTRU02_207897</name>
</gene>
<dbReference type="EMBL" id="VUJX02000004">
    <property type="protein sequence ID" value="KAL0938166.1"/>
    <property type="molecule type" value="Genomic_DNA"/>
</dbReference>
<evidence type="ECO:0000313" key="1">
    <source>
        <dbReference type="EMBL" id="KAL0938166.1"/>
    </source>
</evidence>
<protein>
    <submittedName>
        <fullName evidence="1">Alkaline protease 1-like protein 3</fullName>
    </submittedName>
</protein>
<accession>A0ACC3Z245</accession>
<organism evidence="1 2">
    <name type="scientific">Colletotrichum truncatum</name>
    <name type="common">Anthracnose fungus</name>
    <name type="synonym">Colletotrichum capsici</name>
    <dbReference type="NCBI Taxonomy" id="5467"/>
    <lineage>
        <taxon>Eukaryota</taxon>
        <taxon>Fungi</taxon>
        <taxon>Dikarya</taxon>
        <taxon>Ascomycota</taxon>
        <taxon>Pezizomycotina</taxon>
        <taxon>Sordariomycetes</taxon>
        <taxon>Hypocreomycetidae</taxon>
        <taxon>Glomerellales</taxon>
        <taxon>Glomerellaceae</taxon>
        <taxon>Colletotrichum</taxon>
        <taxon>Colletotrichum truncatum species complex</taxon>
    </lineage>
</organism>
<reference evidence="1 2" key="1">
    <citation type="journal article" date="2020" name="Phytopathology">
        <title>Genome Sequence Resources of Colletotrichum truncatum, C. plurivorum, C. musicola, and C. sojae: Four Species Pathogenic to Soybean (Glycine max).</title>
        <authorList>
            <person name="Rogerio F."/>
            <person name="Boufleur T.R."/>
            <person name="Ciampi-Guillardi M."/>
            <person name="Sukno S.A."/>
            <person name="Thon M.R."/>
            <person name="Massola Junior N.S."/>
            <person name="Baroncelli R."/>
        </authorList>
    </citation>
    <scope>NUCLEOTIDE SEQUENCE [LARGE SCALE GENOMIC DNA]</scope>
    <source>
        <strain evidence="1 2">CMES1059</strain>
    </source>
</reference>
<sequence>MVNFKNFAALVAALVPFGAAAPTPQTETAPNVAGKFIVTLKTGISTRDIDTHMSWVDAVHKRSLSRRDTAGVENKWDIGKFHGYSGHFDDATIEELKNNPDVADIEPEQIFTLEAVTSQTGATWGLGSISSRTSGSRTYRYDDSAGEGTYAYIVDSGINVNHTEFEGRAEQGYNGAGGVFDDTFGHGTHVAGTIGGKTYGVAKKATLIDVKVFIGRESTTSIILQGYQWAVQDIIAKGRESRSVINMSLGKTIRESGHTELAYNNAVKAAFEAGVLSVVASGNENLPASTRSPASAPEALTVGAINSNWREDTYSNYGDAVDILAPGTGVLSAYIGSNTATASNTGTSMATPHVVGLALYLAVVENIGTPAALKARILELATEGAATGLRSGSPNLIAFNGVE</sequence>
<name>A0ACC3Z245_COLTU</name>
<comment type="caution">
    <text evidence="1">The sequence shown here is derived from an EMBL/GenBank/DDBJ whole genome shotgun (WGS) entry which is preliminary data.</text>
</comment>